<sequence>MKTLVAYFSAETGKTRKIAEELAKSAGADLYEIKPAEPYSAADLKWVNPLARCNREKLGRKDVPVSGKVSGWEEYDTIYLGFPIWYYGAPNVVNTFCGDYDWTGKTIHIFATSGSSGIGKTAEKLAPYIKGGEIADAKRVTSASEVL</sequence>
<dbReference type="InterPro" id="IPR008254">
    <property type="entry name" value="Flavodoxin/NO_synth"/>
</dbReference>
<evidence type="ECO:0000313" key="2">
    <source>
        <dbReference type="EMBL" id="PWJ10399.1"/>
    </source>
</evidence>
<feature type="domain" description="Flavodoxin-like" evidence="1">
    <location>
        <begin position="4"/>
        <end position="147"/>
    </location>
</feature>
<dbReference type="SUPFAM" id="SSF52218">
    <property type="entry name" value="Flavoproteins"/>
    <property type="match status" value="1"/>
</dbReference>
<dbReference type="GO" id="GO:0016651">
    <property type="term" value="F:oxidoreductase activity, acting on NAD(P)H"/>
    <property type="evidence" value="ECO:0007669"/>
    <property type="project" value="UniProtKB-ARBA"/>
</dbReference>
<evidence type="ECO:0000259" key="1">
    <source>
        <dbReference type="PROSITE" id="PS50902"/>
    </source>
</evidence>
<dbReference type="RefSeq" id="WP_109727723.1">
    <property type="nucleotide sequence ID" value="NZ_CAMOTJ010000017.1"/>
</dbReference>
<proteinExistence type="predicted"/>
<organism evidence="2 3">
    <name type="scientific">Ruminococcus flavefaciens</name>
    <dbReference type="NCBI Taxonomy" id="1265"/>
    <lineage>
        <taxon>Bacteria</taxon>
        <taxon>Bacillati</taxon>
        <taxon>Bacillota</taxon>
        <taxon>Clostridia</taxon>
        <taxon>Eubacteriales</taxon>
        <taxon>Oscillospiraceae</taxon>
        <taxon>Ruminococcus</taxon>
    </lineage>
</organism>
<dbReference type="GO" id="GO:0010181">
    <property type="term" value="F:FMN binding"/>
    <property type="evidence" value="ECO:0007669"/>
    <property type="project" value="InterPro"/>
</dbReference>
<dbReference type="PROSITE" id="PS50902">
    <property type="entry name" value="FLAVODOXIN_LIKE"/>
    <property type="match status" value="1"/>
</dbReference>
<reference evidence="2 3" key="1">
    <citation type="submission" date="2018-05" db="EMBL/GenBank/DDBJ databases">
        <title>The Hungate 1000. A catalogue of reference genomes from the rumen microbiome.</title>
        <authorList>
            <person name="Kelly W."/>
        </authorList>
    </citation>
    <scope>NUCLEOTIDE SEQUENCE [LARGE SCALE GENOMIC DNA]</scope>
    <source>
        <strain evidence="2 3">SAb67</strain>
    </source>
</reference>
<comment type="caution">
    <text evidence="2">The sequence shown here is derived from an EMBL/GenBank/DDBJ whole genome shotgun (WGS) entry which is preliminary data.</text>
</comment>
<dbReference type="Proteomes" id="UP000245720">
    <property type="component" value="Unassembled WGS sequence"/>
</dbReference>
<dbReference type="InterPro" id="IPR029039">
    <property type="entry name" value="Flavoprotein-like_sf"/>
</dbReference>
<protein>
    <submittedName>
        <fullName evidence="2">Flavodoxin-like protein</fullName>
    </submittedName>
</protein>
<dbReference type="PANTHER" id="PTHR39201:SF1">
    <property type="entry name" value="FLAVODOXIN-LIKE DOMAIN-CONTAINING PROTEIN"/>
    <property type="match status" value="1"/>
</dbReference>
<evidence type="ECO:0000313" key="3">
    <source>
        <dbReference type="Proteomes" id="UP000245720"/>
    </source>
</evidence>
<dbReference type="AlphaFoldDB" id="A0A315XVX6"/>
<name>A0A315XVX6_RUMFL</name>
<dbReference type="OrthoDB" id="9806505at2"/>
<gene>
    <name evidence="2" type="ORF">IE37_03037</name>
</gene>
<dbReference type="Pfam" id="PF12682">
    <property type="entry name" value="Flavodoxin_4"/>
    <property type="match status" value="1"/>
</dbReference>
<dbReference type="PANTHER" id="PTHR39201">
    <property type="entry name" value="EXPORTED PROTEIN-RELATED"/>
    <property type="match status" value="1"/>
</dbReference>
<dbReference type="EMBL" id="QGDI01000014">
    <property type="protein sequence ID" value="PWJ10399.1"/>
    <property type="molecule type" value="Genomic_DNA"/>
</dbReference>
<accession>A0A315XVX6</accession>
<dbReference type="Gene3D" id="3.40.50.360">
    <property type="match status" value="1"/>
</dbReference>